<evidence type="ECO:0000313" key="3">
    <source>
        <dbReference type="Proteomes" id="UP000621455"/>
    </source>
</evidence>
<sequence length="213" mass="23415">MTAAPPVFSCPQPPSDFTTRPIPIKTLNLAATTLFRIHSSTRDPMHWNRPVTTKTRFRFDAPSNEFGVLYAALTFSACMFETIVRDKFQGKTLPLLIDESALSNRSVSQIGLSDPRALRLADFTASLTTVGGSTAIMAIDAYEIPNQWALGVFQHVEKLDGIYFQSRFSNDFCVALFDHAPAVPRGAPVPLLEAPELDVFLTQFNIAIPPGTP</sequence>
<keyword evidence="3" id="KW-1185">Reference proteome</keyword>
<dbReference type="EMBL" id="WHJG01000068">
    <property type="protein sequence ID" value="NHZ83926.1"/>
    <property type="molecule type" value="Genomic_DNA"/>
</dbReference>
<dbReference type="RefSeq" id="WP_167094073.1">
    <property type="nucleotide sequence ID" value="NZ_WHJG01000068.1"/>
</dbReference>
<accession>A0ABX0NEN1</accession>
<feature type="domain" description="RES" evidence="1">
    <location>
        <begin position="47"/>
        <end position="190"/>
    </location>
</feature>
<gene>
    <name evidence="2" type="ORF">F2P44_32350</name>
</gene>
<protein>
    <submittedName>
        <fullName evidence="2">RES domain-containing protein</fullName>
    </submittedName>
</protein>
<reference evidence="2 3" key="1">
    <citation type="submission" date="2019-10" db="EMBL/GenBank/DDBJ databases">
        <title>Taxonomy of Antarctic Massilia spp.: description of Massilia rubra sp. nov., Massilia aquatica sp. nov., Massilia mucilaginosa sp. nov., Massilia frigida sp. nov. isolated from streams, lakes and regoliths.</title>
        <authorList>
            <person name="Holochova P."/>
            <person name="Sedlacek I."/>
            <person name="Kralova S."/>
            <person name="Maslanova I."/>
            <person name="Busse H.-J."/>
            <person name="Stankova E."/>
            <person name="Vrbovska V."/>
            <person name="Kovarovic V."/>
            <person name="Bartak M."/>
            <person name="Svec P."/>
            <person name="Pantucek R."/>
        </authorList>
    </citation>
    <scope>NUCLEOTIDE SEQUENCE [LARGE SCALE GENOMIC DNA]</scope>
    <source>
        <strain evidence="2 3">CCM 8695</strain>
    </source>
</reference>
<dbReference type="InterPro" id="IPR014914">
    <property type="entry name" value="RES_dom"/>
</dbReference>
<evidence type="ECO:0000259" key="1">
    <source>
        <dbReference type="SMART" id="SM00953"/>
    </source>
</evidence>
<name>A0ABX0NEN1_9BURK</name>
<dbReference type="SMART" id="SM00953">
    <property type="entry name" value="RES"/>
    <property type="match status" value="1"/>
</dbReference>
<dbReference type="Proteomes" id="UP000621455">
    <property type="component" value="Unassembled WGS sequence"/>
</dbReference>
<dbReference type="Pfam" id="PF08808">
    <property type="entry name" value="RES"/>
    <property type="match status" value="1"/>
</dbReference>
<evidence type="ECO:0000313" key="2">
    <source>
        <dbReference type="EMBL" id="NHZ83926.1"/>
    </source>
</evidence>
<comment type="caution">
    <text evidence="2">The sequence shown here is derived from an EMBL/GenBank/DDBJ whole genome shotgun (WGS) entry which is preliminary data.</text>
</comment>
<proteinExistence type="predicted"/>
<organism evidence="2 3">
    <name type="scientific">Massilia frigida</name>
    <dbReference type="NCBI Taxonomy" id="2609281"/>
    <lineage>
        <taxon>Bacteria</taxon>
        <taxon>Pseudomonadati</taxon>
        <taxon>Pseudomonadota</taxon>
        <taxon>Betaproteobacteria</taxon>
        <taxon>Burkholderiales</taxon>
        <taxon>Oxalobacteraceae</taxon>
        <taxon>Telluria group</taxon>
        <taxon>Massilia</taxon>
    </lineage>
</organism>